<keyword evidence="3" id="KW-1185">Reference proteome</keyword>
<protein>
    <submittedName>
        <fullName evidence="2">TIGR02206 family membrane protein</fullName>
    </submittedName>
</protein>
<feature type="transmembrane region" description="Helical" evidence="1">
    <location>
        <begin position="104"/>
        <end position="123"/>
    </location>
</feature>
<gene>
    <name evidence="2" type="ORF">G4Z02_00920</name>
</gene>
<dbReference type="Pfam" id="PF14808">
    <property type="entry name" value="TMEM164"/>
    <property type="match status" value="1"/>
</dbReference>
<dbReference type="EMBL" id="CP048914">
    <property type="protein sequence ID" value="QMS84362.1"/>
    <property type="molecule type" value="Genomic_DNA"/>
</dbReference>
<name>A0A7L7KQ23_9MOLU</name>
<feature type="transmembrane region" description="Helical" evidence="1">
    <location>
        <begin position="211"/>
        <end position="233"/>
    </location>
</feature>
<evidence type="ECO:0000313" key="3">
    <source>
        <dbReference type="Proteomes" id="UP000514720"/>
    </source>
</evidence>
<evidence type="ECO:0000313" key="2">
    <source>
        <dbReference type="EMBL" id="QMS84362.1"/>
    </source>
</evidence>
<dbReference type="KEGG" id="xcl:G4Z02_00920"/>
<evidence type="ECO:0000256" key="1">
    <source>
        <dbReference type="SAM" id="Phobius"/>
    </source>
</evidence>
<dbReference type="RefSeq" id="WP_258877973.1">
    <property type="nucleotide sequence ID" value="NZ_CP048914.1"/>
</dbReference>
<dbReference type="NCBIfam" id="TIGR02206">
    <property type="entry name" value="intg_mem_TP0381"/>
    <property type="match status" value="1"/>
</dbReference>
<dbReference type="AlphaFoldDB" id="A0A7L7KQ23"/>
<dbReference type="InterPro" id="IPR011737">
    <property type="entry name" value="CHP02206_TP0381"/>
</dbReference>
<feature type="transmembrane region" description="Helical" evidence="1">
    <location>
        <begin position="168"/>
        <end position="191"/>
    </location>
</feature>
<dbReference type="Proteomes" id="UP000514720">
    <property type="component" value="Chromosome"/>
</dbReference>
<reference evidence="2 3" key="1">
    <citation type="submission" date="2020-02" db="EMBL/GenBank/DDBJ databases">
        <authorList>
            <person name="Zheng R.K."/>
            <person name="Sun C.M."/>
        </authorList>
    </citation>
    <scope>NUCLEOTIDE SEQUENCE [LARGE SCALE GENOMIC DNA]</scope>
    <source>
        <strain evidence="3">zrk13</strain>
    </source>
</reference>
<keyword evidence="1" id="KW-1133">Transmembrane helix</keyword>
<organism evidence="2 3">
    <name type="scientific">Candidatus Xianfuyuplasma coldseepsis</name>
    <dbReference type="NCBI Taxonomy" id="2782163"/>
    <lineage>
        <taxon>Bacteria</taxon>
        <taxon>Bacillati</taxon>
        <taxon>Mycoplasmatota</taxon>
        <taxon>Mollicutes</taxon>
        <taxon>Candidatus Izemoplasmatales</taxon>
        <taxon>Candidatus Izemoplasmataceae</taxon>
        <taxon>Candidatus Xianfuyuplasma</taxon>
    </lineage>
</organism>
<keyword evidence="1" id="KW-0812">Transmembrane</keyword>
<accession>A0A7L7KQ23</accession>
<feature type="transmembrane region" description="Helical" evidence="1">
    <location>
        <begin position="20"/>
        <end position="38"/>
    </location>
</feature>
<keyword evidence="1" id="KW-0472">Membrane</keyword>
<sequence>MFFETFFGHDIDFSKAATMFSIHHAIYMFSAVLTIVFIKKYAKKIRNHPREPQIRKIVVWFLIFMEIVYHLHNWSYPRFSIPLHICSFAVFMSIYVLNTNSKKVYNYLFFFGTLGGIMALTFPNSWGYTYLNFRYYHFLILHNVLIGVSLYYYFAYDYRITYRTLLNVYRTVLILAIFIHLFNLTFIHFGYDSNYWFITYIPQVVDGFFTNYPVYILTFLSAVFVSMNILFFVTHQDQIPLLFQKKSLDE</sequence>
<proteinExistence type="predicted"/>
<feature type="transmembrane region" description="Helical" evidence="1">
    <location>
        <begin position="58"/>
        <end position="75"/>
    </location>
</feature>
<feature type="transmembrane region" description="Helical" evidence="1">
    <location>
        <begin position="135"/>
        <end position="156"/>
    </location>
</feature>
<feature type="transmembrane region" description="Helical" evidence="1">
    <location>
        <begin position="81"/>
        <end position="97"/>
    </location>
</feature>